<evidence type="ECO:0000256" key="3">
    <source>
        <dbReference type="ARBA" id="ARBA00006001"/>
    </source>
</evidence>
<evidence type="ECO:0000256" key="8">
    <source>
        <dbReference type="ARBA" id="ARBA00022857"/>
    </source>
</evidence>
<accession>A0A5C7ER95</accession>
<dbReference type="InterPro" id="IPR030677">
    <property type="entry name" value="Nnr"/>
</dbReference>
<protein>
    <recommendedName>
        <fullName evidence="19">Bifunctional NAD(P)H-hydrate repair enzyme</fullName>
    </recommendedName>
    <alternativeName>
        <fullName evidence="19">Nicotinamide nucleotide repair protein</fullName>
    </alternativeName>
    <domain>
        <recommendedName>
            <fullName evidence="19">ADP-dependent (S)-NAD(P)H-hydrate dehydratase</fullName>
            <ecNumber evidence="19">4.2.1.136</ecNumber>
        </recommendedName>
        <alternativeName>
            <fullName evidence="19">ADP-dependent NAD(P)HX dehydratase</fullName>
        </alternativeName>
    </domain>
    <domain>
        <recommendedName>
            <fullName evidence="19">NAD(P)H-hydrate epimerase</fullName>
            <ecNumber evidence="19">5.1.99.6</ecNumber>
        </recommendedName>
    </domain>
</protein>
<dbReference type="GO" id="GO:0046872">
    <property type="term" value="F:metal ion binding"/>
    <property type="evidence" value="ECO:0007669"/>
    <property type="project" value="UniProtKB-UniRule"/>
</dbReference>
<dbReference type="Gene3D" id="3.40.50.10260">
    <property type="entry name" value="YjeF N-terminal domain"/>
    <property type="match status" value="1"/>
</dbReference>
<feature type="binding site" evidence="18">
    <location>
        <position position="64"/>
    </location>
    <ligand>
        <name>K(+)</name>
        <dbReference type="ChEBI" id="CHEBI:29103"/>
    </ligand>
</feature>
<dbReference type="PROSITE" id="PS01050">
    <property type="entry name" value="YJEF_C_2"/>
    <property type="match status" value="1"/>
</dbReference>
<evidence type="ECO:0000256" key="14">
    <source>
        <dbReference type="ARBA" id="ARBA00025153"/>
    </source>
</evidence>
<keyword evidence="9 18" id="KW-0630">Potassium</keyword>
<comment type="catalytic activity">
    <reaction evidence="16 17 19">
        <text>(6S)-NADPHX + ADP = AMP + phosphate + NADPH + H(+)</text>
        <dbReference type="Rhea" id="RHEA:32235"/>
        <dbReference type="ChEBI" id="CHEBI:15378"/>
        <dbReference type="ChEBI" id="CHEBI:43474"/>
        <dbReference type="ChEBI" id="CHEBI:57783"/>
        <dbReference type="ChEBI" id="CHEBI:64076"/>
        <dbReference type="ChEBI" id="CHEBI:456215"/>
        <dbReference type="ChEBI" id="CHEBI:456216"/>
        <dbReference type="EC" id="4.2.1.136"/>
    </reaction>
</comment>
<keyword evidence="5 18" id="KW-0479">Metal-binding</keyword>
<feature type="binding site" evidence="18">
    <location>
        <position position="162"/>
    </location>
    <ligand>
        <name>K(+)</name>
        <dbReference type="ChEBI" id="CHEBI:29103"/>
    </ligand>
</feature>
<dbReference type="CDD" id="cd01171">
    <property type="entry name" value="YXKO-related"/>
    <property type="match status" value="1"/>
</dbReference>
<evidence type="ECO:0000256" key="16">
    <source>
        <dbReference type="ARBA" id="ARBA00049209"/>
    </source>
</evidence>
<evidence type="ECO:0000259" key="20">
    <source>
        <dbReference type="PROSITE" id="PS51383"/>
    </source>
</evidence>
<dbReference type="GO" id="GO:0052855">
    <property type="term" value="F:ADP-dependent NAD(P)H-hydrate dehydratase activity"/>
    <property type="evidence" value="ECO:0007669"/>
    <property type="project" value="UniProtKB-UniRule"/>
</dbReference>
<gene>
    <name evidence="17" type="primary">nnrD</name>
    <name evidence="18" type="synonym">nnrE</name>
    <name evidence="22" type="ORF">FR698_13560</name>
</gene>
<comment type="function">
    <text evidence="14 19">Bifunctional enzyme that catalyzes the epimerization of the S- and R-forms of NAD(P)HX and the dehydration of the S-form of NAD(P)HX at the expense of ADP, which is converted to AMP. This allows the repair of both epimers of NAD(P)HX, a damaged form of NAD(P)H that is a result of enzymatic or heat-dependent hydration.</text>
</comment>
<evidence type="ECO:0000256" key="6">
    <source>
        <dbReference type="ARBA" id="ARBA00022741"/>
    </source>
</evidence>
<feature type="binding site" evidence="18">
    <location>
        <begin position="130"/>
        <end position="136"/>
    </location>
    <ligand>
        <name>(6S)-NADPHX</name>
        <dbReference type="ChEBI" id="CHEBI:64076"/>
    </ligand>
</feature>
<evidence type="ECO:0000256" key="10">
    <source>
        <dbReference type="ARBA" id="ARBA00023027"/>
    </source>
</evidence>
<name>A0A5C7ER95_9PROT</name>
<dbReference type="Pfam" id="PF03853">
    <property type="entry name" value="YjeF_N"/>
    <property type="match status" value="1"/>
</dbReference>
<dbReference type="Gene3D" id="3.40.1190.20">
    <property type="match status" value="1"/>
</dbReference>
<feature type="binding site" evidence="17">
    <location>
        <position position="434"/>
    </location>
    <ligand>
        <name>AMP</name>
        <dbReference type="ChEBI" id="CHEBI:456215"/>
    </ligand>
</feature>
<comment type="caution">
    <text evidence="22">The sequence shown here is derived from an EMBL/GenBank/DDBJ whole genome shotgun (WGS) entry which is preliminary data.</text>
</comment>
<evidence type="ECO:0000256" key="9">
    <source>
        <dbReference type="ARBA" id="ARBA00022958"/>
    </source>
</evidence>
<dbReference type="EC" id="4.2.1.136" evidence="19"/>
<evidence type="ECO:0000256" key="1">
    <source>
        <dbReference type="ARBA" id="ARBA00000013"/>
    </source>
</evidence>
<dbReference type="PIRSF" id="PIRSF017184">
    <property type="entry name" value="Nnr"/>
    <property type="match status" value="1"/>
</dbReference>
<keyword evidence="10 17" id="KW-0520">NAD</keyword>
<comment type="similarity">
    <text evidence="17">Belongs to the NnrD/CARKD family.</text>
</comment>
<keyword evidence="6 17" id="KW-0547">Nucleotide-binding</keyword>
<dbReference type="NCBIfam" id="TIGR00197">
    <property type="entry name" value="yjeF_nterm"/>
    <property type="match status" value="1"/>
</dbReference>
<organism evidence="22 23">
    <name type="scientific">Pelomicrobium methylotrophicum</name>
    <dbReference type="NCBI Taxonomy" id="2602750"/>
    <lineage>
        <taxon>Bacteria</taxon>
        <taxon>Pseudomonadati</taxon>
        <taxon>Pseudomonadota</taxon>
        <taxon>Hydrogenophilia</taxon>
        <taxon>Hydrogenophilia incertae sedis</taxon>
        <taxon>Pelomicrobium</taxon>
    </lineage>
</organism>
<dbReference type="InterPro" id="IPR029056">
    <property type="entry name" value="Ribokinase-like"/>
</dbReference>
<keyword evidence="8 17" id="KW-0521">NADP</keyword>
<sequence>MRFSASSRLYTTAEIRAIEQAVLSRPNPPPLMQRAGLAAAEFARARMLDERCTSVLVLAGPGNNGGDALVAARHLKSWWYRVDVVFAGDPLKLSADAAQALAEWREAGGSLLDRVPPGRRWDLVIDGLFGLGLTRDVEGRYRALIDWVNSSRLPVLSIDIPSGLCSDTGRVRGAAVRAAATVTFMALKPGLLTLDGPDHCGEIIVDDLGLAPTDYPPQTVYLVERERVVAPLKPRPRNSHKGLFGSVGILGGAPTMVGAALLAGRAALKLGAGRVYVGLMAREAPAWDPGQPELMLRPPQALFQLEHLSCLAVGPGMGLSPEAYQWLKAALACPLPLILDADALNLLAEFPRLREMLADRGNAVLTPHPAEAARLLQTSTAAVQADRVAAAQRLSEICRCAVVLKGAGSICALTDDTRHINTTGNPGMASAGMGDVLTGLIAAFVAQGLTLEQALLLAVHLHGASADRCVEQGKGPVGLTAGETVEAARELLNAWLSPRPSAPVPPPRSGRPSS</sequence>
<dbReference type="InterPro" id="IPR004443">
    <property type="entry name" value="YjeF_N_dom"/>
</dbReference>
<evidence type="ECO:0000256" key="15">
    <source>
        <dbReference type="ARBA" id="ARBA00048238"/>
    </source>
</evidence>
<keyword evidence="12 17" id="KW-0456">Lyase</keyword>
<feature type="domain" description="YjeF N-terminal" evidence="21">
    <location>
        <begin position="10"/>
        <end position="216"/>
    </location>
</feature>
<feature type="binding site" evidence="17">
    <location>
        <position position="435"/>
    </location>
    <ligand>
        <name>(6S)-NADPHX</name>
        <dbReference type="ChEBI" id="CHEBI:64076"/>
    </ligand>
</feature>
<dbReference type="GO" id="GO:0110051">
    <property type="term" value="P:metabolite repair"/>
    <property type="evidence" value="ECO:0007669"/>
    <property type="project" value="TreeGrafter"/>
</dbReference>
<dbReference type="NCBIfam" id="TIGR00196">
    <property type="entry name" value="yjeF_cterm"/>
    <property type="match status" value="1"/>
</dbReference>
<evidence type="ECO:0000256" key="19">
    <source>
        <dbReference type="PIRNR" id="PIRNR017184"/>
    </source>
</evidence>
<feature type="binding site" evidence="18">
    <location>
        <position position="159"/>
    </location>
    <ligand>
        <name>(6S)-NADPHX</name>
        <dbReference type="ChEBI" id="CHEBI:64076"/>
    </ligand>
</feature>
<evidence type="ECO:0000313" key="22">
    <source>
        <dbReference type="EMBL" id="TXF10750.1"/>
    </source>
</evidence>
<comment type="catalytic activity">
    <reaction evidence="2 18 19">
        <text>(6R)-NADPHX = (6S)-NADPHX</text>
        <dbReference type="Rhea" id="RHEA:32227"/>
        <dbReference type="ChEBI" id="CHEBI:64076"/>
        <dbReference type="ChEBI" id="CHEBI:64077"/>
        <dbReference type="EC" id="5.1.99.6"/>
    </reaction>
</comment>
<comment type="similarity">
    <text evidence="3 19">In the N-terminal section; belongs to the NnrE/AIBP family.</text>
</comment>
<comment type="similarity">
    <text evidence="4 19">In the C-terminal section; belongs to the NnrD/CARKD family.</text>
</comment>
<dbReference type="PROSITE" id="PS51385">
    <property type="entry name" value="YJEF_N"/>
    <property type="match status" value="1"/>
</dbReference>
<dbReference type="GO" id="GO:0046496">
    <property type="term" value="P:nicotinamide nucleotide metabolic process"/>
    <property type="evidence" value="ECO:0007669"/>
    <property type="project" value="UniProtKB-UniRule"/>
</dbReference>
<evidence type="ECO:0000256" key="5">
    <source>
        <dbReference type="ARBA" id="ARBA00022723"/>
    </source>
</evidence>
<comment type="cofactor">
    <cofactor evidence="17">
        <name>Mg(2+)</name>
        <dbReference type="ChEBI" id="CHEBI:18420"/>
    </cofactor>
</comment>
<keyword evidence="7 17" id="KW-0067">ATP-binding</keyword>
<evidence type="ECO:0000256" key="7">
    <source>
        <dbReference type="ARBA" id="ARBA00022840"/>
    </source>
</evidence>
<proteinExistence type="inferred from homology"/>
<comment type="catalytic activity">
    <reaction evidence="1 18 19">
        <text>(6R)-NADHX = (6S)-NADHX</text>
        <dbReference type="Rhea" id="RHEA:32215"/>
        <dbReference type="ChEBI" id="CHEBI:64074"/>
        <dbReference type="ChEBI" id="CHEBI:64075"/>
        <dbReference type="EC" id="5.1.99.6"/>
    </reaction>
</comment>
<evidence type="ECO:0000256" key="2">
    <source>
        <dbReference type="ARBA" id="ARBA00000909"/>
    </source>
</evidence>
<feature type="binding site" evidence="17">
    <location>
        <position position="259"/>
    </location>
    <ligand>
        <name>(6S)-NADPHX</name>
        <dbReference type="ChEBI" id="CHEBI:64076"/>
    </ligand>
</feature>
<comment type="function">
    <text evidence="17">Catalyzes the dehydration of the S-form of NAD(P)HX at the expense of ADP, which is converted to AMP. Together with NAD(P)HX epimerase, which catalyzes the epimerization of the S- and R-forms, the enzyme allows the repair of both epimers of NAD(P)HX, a damaged form of NAD(P)H that is a result of enzymatic or heat-dependent hydration.</text>
</comment>
<dbReference type="HAMAP" id="MF_01966">
    <property type="entry name" value="NADHX_epimerase"/>
    <property type="match status" value="1"/>
</dbReference>
<dbReference type="EC" id="5.1.99.6" evidence="19"/>
<dbReference type="Pfam" id="PF01256">
    <property type="entry name" value="Carb_kinase"/>
    <property type="match status" value="1"/>
</dbReference>
<dbReference type="AlphaFoldDB" id="A0A5C7ER95"/>
<reference evidence="22 23" key="1">
    <citation type="submission" date="2019-08" db="EMBL/GenBank/DDBJ databases">
        <title>Pelomicrobium methylotrophicum gen. nov., sp. nov. a moderately thermophilic, facultatively anaerobic, lithoautotrophic and methylotrophic bacterium isolated from a terrestrial mud volcano.</title>
        <authorList>
            <person name="Slobodkina G.B."/>
            <person name="Merkel A.Y."/>
            <person name="Slobodkin A.I."/>
        </authorList>
    </citation>
    <scope>NUCLEOTIDE SEQUENCE [LARGE SCALE GENOMIC DNA]</scope>
    <source>
        <strain evidence="22 23">SM250</strain>
    </source>
</reference>
<comment type="function">
    <text evidence="18">Catalyzes the epimerization of the S- and R-forms of NAD(P)HX, a damaged form of NAD(P)H that is a result of enzymatic or heat-dependent hydration. This is a prerequisite for the S-specific NAD(P)H-hydrate dehydratase to allow the repair of both epimers of NAD(P)HX.</text>
</comment>
<evidence type="ECO:0000256" key="18">
    <source>
        <dbReference type="HAMAP-Rule" id="MF_01966"/>
    </source>
</evidence>
<evidence type="ECO:0000256" key="17">
    <source>
        <dbReference type="HAMAP-Rule" id="MF_01965"/>
    </source>
</evidence>
<dbReference type="PANTHER" id="PTHR12592">
    <property type="entry name" value="ATP-DEPENDENT (S)-NAD(P)H-HYDRATE DEHYDRATASE FAMILY MEMBER"/>
    <property type="match status" value="1"/>
</dbReference>
<comment type="similarity">
    <text evidence="18">Belongs to the NnrE/AIBP family.</text>
</comment>
<dbReference type="SUPFAM" id="SSF53613">
    <property type="entry name" value="Ribokinase-like"/>
    <property type="match status" value="1"/>
</dbReference>
<dbReference type="InterPro" id="IPR000631">
    <property type="entry name" value="CARKD"/>
</dbReference>
<feature type="binding site" evidence="17">
    <location>
        <begin position="405"/>
        <end position="409"/>
    </location>
    <ligand>
        <name>AMP</name>
        <dbReference type="ChEBI" id="CHEBI:456215"/>
    </ligand>
</feature>
<dbReference type="SUPFAM" id="SSF64153">
    <property type="entry name" value="YjeF N-terminal domain-like"/>
    <property type="match status" value="1"/>
</dbReference>
<feature type="binding site" evidence="17">
    <location>
        <position position="316"/>
    </location>
    <ligand>
        <name>(6S)-NADPHX</name>
        <dbReference type="ChEBI" id="CHEBI:64076"/>
    </ligand>
</feature>
<dbReference type="InterPro" id="IPR036652">
    <property type="entry name" value="YjeF_N_dom_sf"/>
</dbReference>
<feature type="binding site" evidence="18">
    <location>
        <position position="126"/>
    </location>
    <ligand>
        <name>K(+)</name>
        <dbReference type="ChEBI" id="CHEBI:29103"/>
    </ligand>
</feature>
<feature type="domain" description="YjeF C-terminal" evidence="20">
    <location>
        <begin position="224"/>
        <end position="495"/>
    </location>
</feature>
<dbReference type="OrthoDB" id="9806925at2"/>
<dbReference type="PANTHER" id="PTHR12592:SF0">
    <property type="entry name" value="ATP-DEPENDENT (S)-NAD(P)H-HYDRATE DEHYDRATASE"/>
    <property type="match status" value="1"/>
</dbReference>
<feature type="binding site" evidence="17">
    <location>
        <position position="368"/>
    </location>
    <ligand>
        <name>(6S)-NADPHX</name>
        <dbReference type="ChEBI" id="CHEBI:64076"/>
    </ligand>
</feature>
<dbReference type="PROSITE" id="PS51383">
    <property type="entry name" value="YJEF_C_3"/>
    <property type="match status" value="1"/>
</dbReference>
<evidence type="ECO:0000313" key="23">
    <source>
        <dbReference type="Proteomes" id="UP000321201"/>
    </source>
</evidence>
<feature type="binding site" evidence="18">
    <location>
        <position position="141"/>
    </location>
    <ligand>
        <name>(6S)-NADPHX</name>
        <dbReference type="ChEBI" id="CHEBI:64076"/>
    </ligand>
</feature>
<feature type="binding site" evidence="18">
    <location>
        <begin position="63"/>
        <end position="67"/>
    </location>
    <ligand>
        <name>(6S)-NADPHX</name>
        <dbReference type="ChEBI" id="CHEBI:64076"/>
    </ligand>
</feature>
<evidence type="ECO:0000256" key="11">
    <source>
        <dbReference type="ARBA" id="ARBA00023235"/>
    </source>
</evidence>
<dbReference type="InterPro" id="IPR017953">
    <property type="entry name" value="Carbohydrate_kinase_pred_CS"/>
</dbReference>
<evidence type="ECO:0000256" key="13">
    <source>
        <dbReference type="ARBA" id="ARBA00023268"/>
    </source>
</evidence>
<dbReference type="InParanoid" id="A0A5C7ER95"/>
<comment type="cofactor">
    <cofactor evidence="18 19">
        <name>K(+)</name>
        <dbReference type="ChEBI" id="CHEBI:29103"/>
    </cofactor>
    <text evidence="18 19">Binds 1 potassium ion per subunit.</text>
</comment>
<evidence type="ECO:0000256" key="4">
    <source>
        <dbReference type="ARBA" id="ARBA00009524"/>
    </source>
</evidence>
<comment type="subunit">
    <text evidence="17">Homotetramer.</text>
</comment>
<dbReference type="FunCoup" id="A0A5C7ER95">
    <property type="interactions" value="296"/>
</dbReference>
<keyword evidence="11 18" id="KW-0413">Isomerase</keyword>
<evidence type="ECO:0000256" key="12">
    <source>
        <dbReference type="ARBA" id="ARBA00023239"/>
    </source>
</evidence>
<dbReference type="RefSeq" id="WP_147800739.1">
    <property type="nucleotide sequence ID" value="NZ_VPFL01000022.1"/>
</dbReference>
<dbReference type="HAMAP" id="MF_01965">
    <property type="entry name" value="NADHX_dehydratase"/>
    <property type="match status" value="1"/>
</dbReference>
<dbReference type="GO" id="GO:0005524">
    <property type="term" value="F:ATP binding"/>
    <property type="evidence" value="ECO:0007669"/>
    <property type="project" value="UniProtKB-UniRule"/>
</dbReference>
<keyword evidence="23" id="KW-1185">Reference proteome</keyword>
<dbReference type="Proteomes" id="UP000321201">
    <property type="component" value="Unassembled WGS sequence"/>
</dbReference>
<comment type="catalytic activity">
    <reaction evidence="15 17 19">
        <text>(6S)-NADHX + ADP = AMP + phosphate + NADH + H(+)</text>
        <dbReference type="Rhea" id="RHEA:32223"/>
        <dbReference type="ChEBI" id="CHEBI:15378"/>
        <dbReference type="ChEBI" id="CHEBI:43474"/>
        <dbReference type="ChEBI" id="CHEBI:57945"/>
        <dbReference type="ChEBI" id="CHEBI:64074"/>
        <dbReference type="ChEBI" id="CHEBI:456215"/>
        <dbReference type="ChEBI" id="CHEBI:456216"/>
        <dbReference type="EC" id="4.2.1.136"/>
    </reaction>
</comment>
<evidence type="ECO:0000259" key="21">
    <source>
        <dbReference type="PROSITE" id="PS51385"/>
    </source>
</evidence>
<keyword evidence="13" id="KW-0511">Multifunctional enzyme</keyword>
<dbReference type="GO" id="GO:0052856">
    <property type="term" value="F:NAD(P)HX epimerase activity"/>
    <property type="evidence" value="ECO:0007669"/>
    <property type="project" value="UniProtKB-UniRule"/>
</dbReference>
<dbReference type="EMBL" id="VPFL01000022">
    <property type="protein sequence ID" value="TXF10750.1"/>
    <property type="molecule type" value="Genomic_DNA"/>
</dbReference>